<evidence type="ECO:0000256" key="1">
    <source>
        <dbReference type="SAM" id="MobiDB-lite"/>
    </source>
</evidence>
<evidence type="ECO:0000313" key="2">
    <source>
        <dbReference type="EMBL" id="SVD18968.1"/>
    </source>
</evidence>
<dbReference type="EMBL" id="UINC01135050">
    <property type="protein sequence ID" value="SVD18968.1"/>
    <property type="molecule type" value="Genomic_DNA"/>
</dbReference>
<feature type="region of interest" description="Disordered" evidence="1">
    <location>
        <begin position="1"/>
        <end position="24"/>
    </location>
</feature>
<name>A0A382TC83_9ZZZZ</name>
<sequence>RRAAGHSRGRRTPTPGLTGLSGACAGPAACQRRLRLRRRRVDPGPGRGALPAISGPDPEQAHDSVAPGPGLPGGDPGGDPGDRPRPTRNSCHAGAV</sequence>
<gene>
    <name evidence="2" type="ORF">METZ01_LOCUS371822</name>
</gene>
<accession>A0A382TC83</accession>
<feature type="compositionally biased region" description="Basic residues" evidence="1">
    <location>
        <begin position="1"/>
        <end position="11"/>
    </location>
</feature>
<feature type="non-terminal residue" evidence="2">
    <location>
        <position position="1"/>
    </location>
</feature>
<organism evidence="2">
    <name type="scientific">marine metagenome</name>
    <dbReference type="NCBI Taxonomy" id="408172"/>
    <lineage>
        <taxon>unclassified sequences</taxon>
        <taxon>metagenomes</taxon>
        <taxon>ecological metagenomes</taxon>
    </lineage>
</organism>
<reference evidence="2" key="1">
    <citation type="submission" date="2018-05" db="EMBL/GenBank/DDBJ databases">
        <authorList>
            <person name="Lanie J.A."/>
            <person name="Ng W.-L."/>
            <person name="Kazmierczak K.M."/>
            <person name="Andrzejewski T.M."/>
            <person name="Davidsen T.M."/>
            <person name="Wayne K.J."/>
            <person name="Tettelin H."/>
            <person name="Glass J.I."/>
            <person name="Rusch D."/>
            <person name="Podicherti R."/>
            <person name="Tsui H.-C.T."/>
            <person name="Winkler M.E."/>
        </authorList>
    </citation>
    <scope>NUCLEOTIDE SEQUENCE</scope>
</reference>
<proteinExistence type="predicted"/>
<protein>
    <submittedName>
        <fullName evidence="2">Uncharacterized protein</fullName>
    </submittedName>
</protein>
<dbReference type="AlphaFoldDB" id="A0A382TC83"/>
<feature type="non-terminal residue" evidence="2">
    <location>
        <position position="96"/>
    </location>
</feature>
<feature type="region of interest" description="Disordered" evidence="1">
    <location>
        <begin position="37"/>
        <end position="96"/>
    </location>
</feature>